<sequence>MRSGLNGGNGLEAAVTLRVFVVLTYTIYCKGLEAVPPGVFVPERRTGPPAFGPREACGAAVPAAGKPRAGLLRHGLPLAAKPPITRATPRDPAHDPRLAMSENALTAPVLVADIGGTNTRVALADGAVVRPESVRRFRNADYPGLEPLLAEFLAEAPLRCQGACIATAGPVRDGVARLTNLPWVMDGAALTRVTGCARVAILNDLQAQGHALDHLPAGALREIIPGAPVRAGTTPARLVVGVGTGFNAAVVHDLAGGRLVTASECGQASLPLHDEADLALARALGDAHGFAGVESVLSGRGLEALYRFIAAGQTRAAAEIMQGFEAGSDPRAEETARRFVRFLGAVTGDLALIHLPFGGIHLCGGVARAFAPHLVRLGYPAAFTDKGRFSGLVKEFAVKVIEDDYAALTGCAAYLAAAG</sequence>
<evidence type="ECO:0000256" key="1">
    <source>
        <dbReference type="ARBA" id="ARBA00022679"/>
    </source>
</evidence>
<evidence type="ECO:0000256" key="3">
    <source>
        <dbReference type="RuleBase" id="RU004046"/>
    </source>
</evidence>
<dbReference type="EMBL" id="FNOB01000028">
    <property type="protein sequence ID" value="SDX75936.1"/>
    <property type="molecule type" value="Genomic_DNA"/>
</dbReference>
<dbReference type="CDD" id="cd24008">
    <property type="entry name" value="ASKHA_NBD_GLK"/>
    <property type="match status" value="1"/>
</dbReference>
<dbReference type="Gene3D" id="3.40.367.20">
    <property type="match status" value="1"/>
</dbReference>
<keyword evidence="2" id="KW-0418">Kinase</keyword>
<dbReference type="PRINTS" id="PR00475">
    <property type="entry name" value="HEXOKINASE"/>
</dbReference>
<dbReference type="Gene3D" id="3.30.420.40">
    <property type="match status" value="1"/>
</dbReference>
<dbReference type="InterPro" id="IPR003836">
    <property type="entry name" value="Glucokinase"/>
</dbReference>
<protein>
    <submittedName>
        <fullName evidence="4">Glucokinase</fullName>
    </submittedName>
</protein>
<comment type="similarity">
    <text evidence="3">Belongs to the bacterial glucokinase family.</text>
</comment>
<keyword evidence="1" id="KW-0808">Transferase</keyword>
<dbReference type="InterPro" id="IPR050201">
    <property type="entry name" value="Bacterial_glucokinase"/>
</dbReference>
<proteinExistence type="inferred from homology"/>
<gene>
    <name evidence="4" type="ORF">SAMN05444006_1282</name>
</gene>
<evidence type="ECO:0000256" key="2">
    <source>
        <dbReference type="ARBA" id="ARBA00022777"/>
    </source>
</evidence>
<dbReference type="Pfam" id="PF02685">
    <property type="entry name" value="Glucokinase"/>
    <property type="match status" value="1"/>
</dbReference>
<reference evidence="4 5" key="1">
    <citation type="submission" date="2016-10" db="EMBL/GenBank/DDBJ databases">
        <authorList>
            <person name="Varghese N."/>
            <person name="Submissions S."/>
        </authorList>
    </citation>
    <scope>NUCLEOTIDE SEQUENCE [LARGE SCALE GENOMIC DNA]</scope>
    <source>
        <strain evidence="4 5">DSM 24802</strain>
    </source>
</reference>
<dbReference type="Proteomes" id="UP000199541">
    <property type="component" value="Unassembled WGS sequence"/>
</dbReference>
<organism evidence="4 5">
    <name type="scientific">Allgaiera indica</name>
    <dbReference type="NCBI Taxonomy" id="765699"/>
    <lineage>
        <taxon>Bacteria</taxon>
        <taxon>Pseudomonadati</taxon>
        <taxon>Pseudomonadota</taxon>
        <taxon>Alphaproteobacteria</taxon>
        <taxon>Rhodobacterales</taxon>
        <taxon>Paracoccaceae</taxon>
        <taxon>Allgaiera</taxon>
    </lineage>
</organism>
<evidence type="ECO:0000313" key="4">
    <source>
        <dbReference type="EMBL" id="SDX75936.1"/>
    </source>
</evidence>
<accession>A0A1H3EB45</accession>
<dbReference type="InterPro" id="IPR043129">
    <property type="entry name" value="ATPase_NBD"/>
</dbReference>
<keyword evidence="5" id="KW-1185">Reference proteome</keyword>
<dbReference type="PANTHER" id="PTHR47690:SF1">
    <property type="entry name" value="GLUCOKINASE"/>
    <property type="match status" value="1"/>
</dbReference>
<comment type="caution">
    <text evidence="4">The sequence shown here is derived from an EMBL/GenBank/DDBJ whole genome shotgun (WGS) entry which is preliminary data.</text>
</comment>
<dbReference type="PANTHER" id="PTHR47690">
    <property type="entry name" value="GLUCOKINASE"/>
    <property type="match status" value="1"/>
</dbReference>
<evidence type="ECO:0000313" key="5">
    <source>
        <dbReference type="Proteomes" id="UP000199541"/>
    </source>
</evidence>
<name>A0A1H3EB45_9RHOB</name>
<dbReference type="SUPFAM" id="SSF53067">
    <property type="entry name" value="Actin-like ATPase domain"/>
    <property type="match status" value="1"/>
</dbReference>